<dbReference type="Pfam" id="PF13487">
    <property type="entry name" value="HD_5"/>
    <property type="match status" value="1"/>
</dbReference>
<dbReference type="InterPro" id="IPR011006">
    <property type="entry name" value="CheY-like_superfamily"/>
</dbReference>
<dbReference type="InterPro" id="IPR052020">
    <property type="entry name" value="Cyclic_di-GMP/3'3'-cGAMP_PDE"/>
</dbReference>
<dbReference type="GO" id="GO:0000160">
    <property type="term" value="P:phosphorelay signal transduction system"/>
    <property type="evidence" value="ECO:0007669"/>
    <property type="project" value="InterPro"/>
</dbReference>
<dbReference type="InterPro" id="IPR003607">
    <property type="entry name" value="HD/PDEase_dom"/>
</dbReference>
<keyword evidence="2" id="KW-0597">Phosphoprotein</keyword>
<feature type="domain" description="GGDEF" evidence="4">
    <location>
        <begin position="397"/>
        <end position="506"/>
    </location>
</feature>
<accession>A0A7M1S1Y0</accession>
<dbReference type="Gene3D" id="1.10.3210.10">
    <property type="entry name" value="Hypothetical protein af1432"/>
    <property type="match status" value="1"/>
</dbReference>
<dbReference type="SMART" id="SM00448">
    <property type="entry name" value="REC"/>
    <property type="match status" value="1"/>
</dbReference>
<dbReference type="KEGG" id="sinu:IMZ28_06170"/>
<dbReference type="InterPro" id="IPR029787">
    <property type="entry name" value="Nucleotide_cyclase"/>
</dbReference>
<protein>
    <submittedName>
        <fullName evidence="7">Response regulator</fullName>
    </submittedName>
</protein>
<feature type="domain" description="Response regulatory" evidence="3">
    <location>
        <begin position="15"/>
        <end position="129"/>
    </location>
</feature>
<dbReference type="NCBIfam" id="TIGR00254">
    <property type="entry name" value="GGDEF"/>
    <property type="match status" value="1"/>
</dbReference>
<sequence>MSILKQLKTISSNISILYVEDDQTLLESLSTYLKLIFDHVDTAEDGKSGLEKFNQNKYDIVITDIQMPNMNGLEMIEAIREKDADQEILITTAFSEVPYLIKAIELDVNGYIIKPINFDKINTTLYKVVSRINMLHENERYKTKLEEMVKQRTAENLILQKEKIDNYEKTLLSLVELVEKRDTYTGGHSLRVAKYSRLIAEHMNYSKEECDLIYSAGILHDIGKIETPDAVLLNPGKLDELQFSIIKEHVTTGTKMLSKIPMYKEHSKIIAQHHERYDGKGYPNGLKGDEIIPLARIMIIADAFDAMTTNRIYKPKMSLSSALEELDRFSGIQFHPEVVKVAIEVFKDLTLEENIIQLPATEMEKKKFAFYFEDQLTCTYNKTYLDLFLIQNKNTKKAKFINVLFIHNYGIYNDKYGWDKGDLLLKSVANLLRKHYKESFIFRLHGDDFAIVTNKKVSIDLSIFKDLVSKSNNLIRLEYKELNIKKEQIGSLLDLEKLLLVDKINI</sequence>
<dbReference type="InterPro" id="IPR043128">
    <property type="entry name" value="Rev_trsase/Diguanyl_cyclase"/>
</dbReference>
<dbReference type="PROSITE" id="PS51832">
    <property type="entry name" value="HD_GYP"/>
    <property type="match status" value="1"/>
</dbReference>
<dbReference type="InterPro" id="IPR037522">
    <property type="entry name" value="HD_GYP_dom"/>
</dbReference>
<dbReference type="PANTHER" id="PTHR45228">
    <property type="entry name" value="CYCLIC DI-GMP PHOSPHODIESTERASE TM_0186-RELATED"/>
    <property type="match status" value="1"/>
</dbReference>
<feature type="domain" description="HD-GYP" evidence="6">
    <location>
        <begin position="163"/>
        <end position="358"/>
    </location>
</feature>
<dbReference type="NCBIfam" id="TIGR00277">
    <property type="entry name" value="HDIG"/>
    <property type="match status" value="1"/>
</dbReference>
<dbReference type="PROSITE" id="PS50887">
    <property type="entry name" value="GGDEF"/>
    <property type="match status" value="1"/>
</dbReference>
<organism evidence="7 8">
    <name type="scientific">Sulfurovum indicum</name>
    <dbReference type="NCBI Taxonomy" id="2779528"/>
    <lineage>
        <taxon>Bacteria</taxon>
        <taxon>Pseudomonadati</taxon>
        <taxon>Campylobacterota</taxon>
        <taxon>Epsilonproteobacteria</taxon>
        <taxon>Campylobacterales</taxon>
        <taxon>Sulfurovaceae</taxon>
        <taxon>Sulfurovum</taxon>
    </lineage>
</organism>
<dbReference type="AlphaFoldDB" id="A0A7M1S1Y0"/>
<dbReference type="InterPro" id="IPR000160">
    <property type="entry name" value="GGDEF_dom"/>
</dbReference>
<dbReference type="InterPro" id="IPR006674">
    <property type="entry name" value="HD_domain"/>
</dbReference>
<dbReference type="CDD" id="cd00077">
    <property type="entry name" value="HDc"/>
    <property type="match status" value="1"/>
</dbReference>
<dbReference type="RefSeq" id="WP_197547723.1">
    <property type="nucleotide sequence ID" value="NZ_CP063164.1"/>
</dbReference>
<dbReference type="EMBL" id="CP063164">
    <property type="protein sequence ID" value="QOR61051.1"/>
    <property type="molecule type" value="Genomic_DNA"/>
</dbReference>
<proteinExistence type="predicted"/>
<feature type="domain" description="HD" evidence="5">
    <location>
        <begin position="185"/>
        <end position="307"/>
    </location>
</feature>
<dbReference type="SUPFAM" id="SSF109604">
    <property type="entry name" value="HD-domain/PDEase-like"/>
    <property type="match status" value="1"/>
</dbReference>
<dbReference type="Gene3D" id="3.40.50.2300">
    <property type="match status" value="1"/>
</dbReference>
<keyword evidence="1" id="KW-0472">Membrane</keyword>
<feature type="modified residue" description="4-aspartylphosphate" evidence="2">
    <location>
        <position position="64"/>
    </location>
</feature>
<dbReference type="Proteomes" id="UP000595074">
    <property type="component" value="Chromosome"/>
</dbReference>
<dbReference type="SUPFAM" id="SSF52172">
    <property type="entry name" value="CheY-like"/>
    <property type="match status" value="1"/>
</dbReference>
<dbReference type="InterPro" id="IPR006675">
    <property type="entry name" value="HDIG_dom"/>
</dbReference>
<evidence type="ECO:0000313" key="7">
    <source>
        <dbReference type="EMBL" id="QOR61051.1"/>
    </source>
</evidence>
<evidence type="ECO:0000313" key="8">
    <source>
        <dbReference type="Proteomes" id="UP000595074"/>
    </source>
</evidence>
<evidence type="ECO:0000259" key="3">
    <source>
        <dbReference type="PROSITE" id="PS50110"/>
    </source>
</evidence>
<dbReference type="CDD" id="cd17536">
    <property type="entry name" value="REC_YesN-like"/>
    <property type="match status" value="1"/>
</dbReference>
<dbReference type="SMART" id="SM00471">
    <property type="entry name" value="HDc"/>
    <property type="match status" value="1"/>
</dbReference>
<dbReference type="PROSITE" id="PS51831">
    <property type="entry name" value="HD"/>
    <property type="match status" value="1"/>
</dbReference>
<evidence type="ECO:0000259" key="6">
    <source>
        <dbReference type="PROSITE" id="PS51832"/>
    </source>
</evidence>
<evidence type="ECO:0000259" key="5">
    <source>
        <dbReference type="PROSITE" id="PS51831"/>
    </source>
</evidence>
<evidence type="ECO:0000256" key="2">
    <source>
        <dbReference type="PROSITE-ProRule" id="PRU00169"/>
    </source>
</evidence>
<evidence type="ECO:0000259" key="4">
    <source>
        <dbReference type="PROSITE" id="PS50887"/>
    </source>
</evidence>
<dbReference type="Pfam" id="PF00990">
    <property type="entry name" value="GGDEF"/>
    <property type="match status" value="1"/>
</dbReference>
<dbReference type="InterPro" id="IPR001789">
    <property type="entry name" value="Sig_transdc_resp-reg_receiver"/>
</dbReference>
<gene>
    <name evidence="7" type="ORF">IMZ28_06170</name>
</gene>
<dbReference type="SUPFAM" id="SSF55073">
    <property type="entry name" value="Nucleotide cyclase"/>
    <property type="match status" value="1"/>
</dbReference>
<dbReference type="Gene3D" id="3.30.70.270">
    <property type="match status" value="1"/>
</dbReference>
<dbReference type="Pfam" id="PF00072">
    <property type="entry name" value="Response_reg"/>
    <property type="match status" value="1"/>
</dbReference>
<dbReference type="PROSITE" id="PS50110">
    <property type="entry name" value="RESPONSE_REGULATORY"/>
    <property type="match status" value="1"/>
</dbReference>
<dbReference type="PANTHER" id="PTHR45228:SF4">
    <property type="entry name" value="LIPOPROTEIN"/>
    <property type="match status" value="1"/>
</dbReference>
<name>A0A7M1S1Y0_9BACT</name>
<evidence type="ECO:0000256" key="1">
    <source>
        <dbReference type="ARBA" id="ARBA00023136"/>
    </source>
</evidence>
<keyword evidence="8" id="KW-1185">Reference proteome</keyword>
<reference evidence="7 8" key="1">
    <citation type="submission" date="2020-10" db="EMBL/GenBank/DDBJ databases">
        <title>The genome of sulfurovum sp.</title>
        <authorList>
            <person name="Xie S."/>
            <person name="Shao Z."/>
            <person name="Jiang L."/>
        </authorList>
    </citation>
    <scope>NUCLEOTIDE SEQUENCE [LARGE SCALE GENOMIC DNA]</scope>
    <source>
        <strain evidence="7 8">ST-419</strain>
    </source>
</reference>